<evidence type="ECO:0000313" key="15">
    <source>
        <dbReference type="Proteomes" id="UP000001593"/>
    </source>
</evidence>
<organism evidence="14 15">
    <name type="scientific">Nematostella vectensis</name>
    <name type="common">Starlet sea anemone</name>
    <dbReference type="NCBI Taxonomy" id="45351"/>
    <lineage>
        <taxon>Eukaryota</taxon>
        <taxon>Metazoa</taxon>
        <taxon>Cnidaria</taxon>
        <taxon>Anthozoa</taxon>
        <taxon>Hexacorallia</taxon>
        <taxon>Actiniaria</taxon>
        <taxon>Edwardsiidae</taxon>
        <taxon>Nematostella</taxon>
    </lineage>
</organism>
<dbReference type="KEGG" id="nve:5514895"/>
<evidence type="ECO:0000256" key="8">
    <source>
        <dbReference type="ARBA" id="ARBA00022842"/>
    </source>
</evidence>
<evidence type="ECO:0000256" key="3">
    <source>
        <dbReference type="ARBA" id="ARBA00006820"/>
    </source>
</evidence>
<comment type="similarity">
    <text evidence="3">Belongs to the tubulin--tyrosine ligase family.</text>
</comment>
<keyword evidence="7" id="KW-0067">ATP-binding</keyword>
<evidence type="ECO:0000256" key="7">
    <source>
        <dbReference type="ARBA" id="ARBA00022840"/>
    </source>
</evidence>
<comment type="cofactor">
    <cofactor evidence="1">
        <name>Mg(2+)</name>
        <dbReference type="ChEBI" id="CHEBI:18420"/>
    </cofactor>
</comment>
<sequence>DEREEFLTAHKWLKASGEEIWIAKSSAGAKGEDICLSSSPKEILDFIDEQNQAFVVQKYIENPLLLEGGRKFDIRCWVLLSHKYSIHVFNQGVLRTSSEVYDVTSLGKLTSHLTNHCIQEANSDDFGKYEKGNEMFFDEFSRYLEDKFEKDFEKTILQQMHAIVKECLLSVEEEINTEALSYHSFQLFGFDFMVDATFKVWLLEINGAPASAQALLSSIAQGIVNKAIDPIFPPPD</sequence>
<dbReference type="OMA" id="LDKTCHL"/>
<dbReference type="eggNOG" id="KOG2157">
    <property type="taxonomic scope" value="Eukaryota"/>
</dbReference>
<evidence type="ECO:0000256" key="2">
    <source>
        <dbReference type="ARBA" id="ARBA00001958"/>
    </source>
</evidence>
<proteinExistence type="inferred from homology"/>
<dbReference type="OrthoDB" id="202825at2759"/>
<keyword evidence="9" id="KW-0630">Potassium</keyword>
<feature type="non-terminal residue" evidence="14">
    <location>
        <position position="236"/>
    </location>
</feature>
<keyword evidence="8" id="KW-0460">Magnesium</keyword>
<dbReference type="GO" id="GO:0005524">
    <property type="term" value="F:ATP binding"/>
    <property type="evidence" value="ECO:0007669"/>
    <property type="project" value="UniProtKB-KW"/>
</dbReference>
<name>A7RZR3_NEMVE</name>
<keyword evidence="5" id="KW-0436">Ligase</keyword>
<dbReference type="PhylomeDB" id="A7RZR3"/>
<evidence type="ECO:0000256" key="6">
    <source>
        <dbReference type="ARBA" id="ARBA00022741"/>
    </source>
</evidence>
<dbReference type="InterPro" id="IPR052492">
    <property type="entry name" value="Tubulin-tyrosine_ligase"/>
</dbReference>
<dbReference type="InParanoid" id="A7RZR3"/>
<dbReference type="GO" id="GO:0004835">
    <property type="term" value="F:tubulin-tyrosine ligase activity"/>
    <property type="evidence" value="ECO:0007669"/>
    <property type="project" value="UniProtKB-EC"/>
</dbReference>
<dbReference type="SUPFAM" id="SSF56059">
    <property type="entry name" value="Glutathione synthetase ATP-binding domain-like"/>
    <property type="match status" value="1"/>
</dbReference>
<evidence type="ECO:0000256" key="5">
    <source>
        <dbReference type="ARBA" id="ARBA00022598"/>
    </source>
</evidence>
<evidence type="ECO:0000256" key="1">
    <source>
        <dbReference type="ARBA" id="ARBA00001946"/>
    </source>
</evidence>
<evidence type="ECO:0000313" key="14">
    <source>
        <dbReference type="EMBL" id="EDO43035.1"/>
    </source>
</evidence>
<evidence type="ECO:0000256" key="4">
    <source>
        <dbReference type="ARBA" id="ARBA00011245"/>
    </source>
</evidence>
<reference evidence="14 15" key="1">
    <citation type="journal article" date="2007" name="Science">
        <title>Sea anemone genome reveals ancestral eumetazoan gene repertoire and genomic organization.</title>
        <authorList>
            <person name="Putnam N.H."/>
            <person name="Srivastava M."/>
            <person name="Hellsten U."/>
            <person name="Dirks B."/>
            <person name="Chapman J."/>
            <person name="Salamov A."/>
            <person name="Terry A."/>
            <person name="Shapiro H."/>
            <person name="Lindquist E."/>
            <person name="Kapitonov V.V."/>
            <person name="Jurka J."/>
            <person name="Genikhovich G."/>
            <person name="Grigoriev I.V."/>
            <person name="Lucas S.M."/>
            <person name="Steele R.E."/>
            <person name="Finnerty J.R."/>
            <person name="Technau U."/>
            <person name="Martindale M.Q."/>
            <person name="Rokhsar D.S."/>
        </authorList>
    </citation>
    <scope>NUCLEOTIDE SEQUENCE [LARGE SCALE GENOMIC DNA]</scope>
    <source>
        <strain evidence="15">CH2 X CH6</strain>
    </source>
</reference>
<evidence type="ECO:0000256" key="13">
    <source>
        <dbReference type="ARBA" id="ARBA00047950"/>
    </source>
</evidence>
<feature type="non-terminal residue" evidence="14">
    <location>
        <position position="1"/>
    </location>
</feature>
<keyword evidence="6" id="KW-0547">Nucleotide-binding</keyword>
<dbReference type="PANTHER" id="PTHR46570">
    <property type="entry name" value="TUBULIN--TYROSINE LIGASE"/>
    <property type="match status" value="1"/>
</dbReference>
<comment type="function">
    <text evidence="10">Catalyzes the post-translational addition of a tyrosine to the C-terminal end of detyrosinated alpha-tubulin.</text>
</comment>
<evidence type="ECO:0000256" key="12">
    <source>
        <dbReference type="ARBA" id="ARBA00041021"/>
    </source>
</evidence>
<gene>
    <name evidence="14" type="ORF">NEMVEDRAFT_v1g99329</name>
</gene>
<accession>A7RZR3</accession>
<dbReference type="Pfam" id="PF03133">
    <property type="entry name" value="TTL"/>
    <property type="match status" value="1"/>
</dbReference>
<dbReference type="Proteomes" id="UP000001593">
    <property type="component" value="Unassembled WGS sequence"/>
</dbReference>
<dbReference type="EC" id="6.3.2.25" evidence="11"/>
<evidence type="ECO:0000256" key="9">
    <source>
        <dbReference type="ARBA" id="ARBA00022958"/>
    </source>
</evidence>
<dbReference type="STRING" id="45351.A7RZR3"/>
<evidence type="ECO:0000256" key="11">
    <source>
        <dbReference type="ARBA" id="ARBA00038960"/>
    </source>
</evidence>
<dbReference type="PANTHER" id="PTHR46570:SF1">
    <property type="entry name" value="TUBULIN--TYROSINE LIGASE"/>
    <property type="match status" value="1"/>
</dbReference>
<dbReference type="AlphaFoldDB" id="A7RZR3"/>
<comment type="catalytic activity">
    <reaction evidence="13">
        <text>C-terminal L-alpha-aminoacyl-L-glutamyl-L-glutamyl-[tubulin] + L-tyrosine + ATP = C-terminal L-alpha-aminoacyl-L-glutamyl-L-glutamyl-L-tyrosyl-[tubulin] + ADP + phosphate + H(+)</text>
        <dbReference type="Rhea" id="RHEA:17605"/>
        <dbReference type="Rhea" id="RHEA-COMP:16434"/>
        <dbReference type="Rhea" id="RHEA-COMP:16435"/>
        <dbReference type="ChEBI" id="CHEBI:15378"/>
        <dbReference type="ChEBI" id="CHEBI:30616"/>
        <dbReference type="ChEBI" id="CHEBI:43474"/>
        <dbReference type="ChEBI" id="CHEBI:58315"/>
        <dbReference type="ChEBI" id="CHEBI:149554"/>
        <dbReference type="ChEBI" id="CHEBI:149555"/>
        <dbReference type="ChEBI" id="CHEBI:456216"/>
        <dbReference type="EC" id="6.3.2.25"/>
    </reaction>
</comment>
<dbReference type="HOGENOM" id="CLU_010131_2_2_1"/>
<dbReference type="Gene3D" id="3.30.470.20">
    <property type="entry name" value="ATP-grasp fold, B domain"/>
    <property type="match status" value="1"/>
</dbReference>
<protein>
    <recommendedName>
        <fullName evidence="12">Tubulin--tyrosine ligase</fullName>
        <ecNumber evidence="11">6.3.2.25</ecNumber>
    </recommendedName>
</protein>
<comment type="cofactor">
    <cofactor evidence="2">
        <name>K(+)</name>
        <dbReference type="ChEBI" id="CHEBI:29103"/>
    </cofactor>
</comment>
<keyword evidence="15" id="KW-1185">Reference proteome</keyword>
<dbReference type="EMBL" id="DS469558">
    <property type="protein sequence ID" value="EDO43035.1"/>
    <property type="molecule type" value="Genomic_DNA"/>
</dbReference>
<comment type="subunit">
    <text evidence="4">Monomer.</text>
</comment>
<dbReference type="PROSITE" id="PS51221">
    <property type="entry name" value="TTL"/>
    <property type="match status" value="1"/>
</dbReference>
<dbReference type="InterPro" id="IPR004344">
    <property type="entry name" value="TTL/TTLL_fam"/>
</dbReference>
<evidence type="ECO:0000256" key="10">
    <source>
        <dbReference type="ARBA" id="ARBA00037791"/>
    </source>
</evidence>